<reference evidence="4 5" key="1">
    <citation type="submission" date="2014-06" db="EMBL/GenBank/DDBJ databases">
        <authorList>
            <person name="Swart Estienne"/>
        </authorList>
    </citation>
    <scope>NUCLEOTIDE SEQUENCE [LARGE SCALE GENOMIC DNA]</scope>
    <source>
        <strain evidence="4 5">130c</strain>
    </source>
</reference>
<feature type="domain" description="J" evidence="3">
    <location>
        <begin position="17"/>
        <end position="79"/>
    </location>
</feature>
<dbReference type="GO" id="GO:0051787">
    <property type="term" value="F:misfolded protein binding"/>
    <property type="evidence" value="ECO:0007669"/>
    <property type="project" value="TreeGrafter"/>
</dbReference>
<dbReference type="Pfam" id="PF00226">
    <property type="entry name" value="DnaJ"/>
    <property type="match status" value="1"/>
</dbReference>
<accession>A0A078AMP2</accession>
<evidence type="ECO:0000259" key="3">
    <source>
        <dbReference type="PROSITE" id="PS50076"/>
    </source>
</evidence>
<dbReference type="GO" id="GO:0051087">
    <property type="term" value="F:protein-folding chaperone binding"/>
    <property type="evidence" value="ECO:0007669"/>
    <property type="project" value="TreeGrafter"/>
</dbReference>
<dbReference type="SMART" id="SM00271">
    <property type="entry name" value="DnaJ"/>
    <property type="match status" value="1"/>
</dbReference>
<feature type="transmembrane region" description="Helical" evidence="2">
    <location>
        <begin position="106"/>
        <end position="128"/>
    </location>
</feature>
<dbReference type="InterPro" id="IPR018253">
    <property type="entry name" value="DnaJ_domain_CS"/>
</dbReference>
<keyword evidence="2" id="KW-1133">Transmembrane helix</keyword>
<dbReference type="PANTHER" id="PTHR44360:SF1">
    <property type="entry name" value="DNAJ HOMOLOG SUBFAMILY B MEMBER 9"/>
    <property type="match status" value="1"/>
</dbReference>
<dbReference type="SUPFAM" id="SSF46565">
    <property type="entry name" value="Chaperone J-domain"/>
    <property type="match status" value="1"/>
</dbReference>
<evidence type="ECO:0000256" key="2">
    <source>
        <dbReference type="SAM" id="Phobius"/>
    </source>
</evidence>
<dbReference type="OrthoDB" id="310752at2759"/>
<dbReference type="InterPro" id="IPR036869">
    <property type="entry name" value="J_dom_sf"/>
</dbReference>
<organism evidence="4 5">
    <name type="scientific">Stylonychia lemnae</name>
    <name type="common">Ciliate</name>
    <dbReference type="NCBI Taxonomy" id="5949"/>
    <lineage>
        <taxon>Eukaryota</taxon>
        <taxon>Sar</taxon>
        <taxon>Alveolata</taxon>
        <taxon>Ciliophora</taxon>
        <taxon>Intramacronucleata</taxon>
        <taxon>Spirotrichea</taxon>
        <taxon>Stichotrichia</taxon>
        <taxon>Sporadotrichida</taxon>
        <taxon>Oxytrichidae</taxon>
        <taxon>Stylonychinae</taxon>
        <taxon>Stylonychia</taxon>
    </lineage>
</organism>
<dbReference type="InterPro" id="IPR051948">
    <property type="entry name" value="Hsp70_co-chaperone_J-domain"/>
</dbReference>
<keyword evidence="1" id="KW-0143">Chaperone</keyword>
<dbReference type="PROSITE" id="PS00636">
    <property type="entry name" value="DNAJ_1"/>
    <property type="match status" value="1"/>
</dbReference>
<protein>
    <submittedName>
        <fullName evidence="4">Molecular chaperone</fullName>
    </submittedName>
</protein>
<dbReference type="AlphaFoldDB" id="A0A078AMP2"/>
<keyword evidence="5" id="KW-1185">Reference proteome</keyword>
<dbReference type="Gene3D" id="1.10.287.110">
    <property type="entry name" value="DnaJ domain"/>
    <property type="match status" value="1"/>
</dbReference>
<dbReference type="PRINTS" id="PR00625">
    <property type="entry name" value="JDOMAIN"/>
</dbReference>
<keyword evidence="2" id="KW-0812">Transmembrane</keyword>
<dbReference type="GO" id="GO:0036503">
    <property type="term" value="P:ERAD pathway"/>
    <property type="evidence" value="ECO:0007669"/>
    <property type="project" value="TreeGrafter"/>
</dbReference>
<gene>
    <name evidence="4" type="primary">Contig15631.g16656</name>
    <name evidence="4" type="ORF">STYLEM_11165</name>
</gene>
<dbReference type="InterPro" id="IPR001623">
    <property type="entry name" value="DnaJ_domain"/>
</dbReference>
<name>A0A078AMP2_STYLE</name>
<evidence type="ECO:0000313" key="5">
    <source>
        <dbReference type="Proteomes" id="UP000039865"/>
    </source>
</evidence>
<dbReference type="GO" id="GO:0005783">
    <property type="term" value="C:endoplasmic reticulum"/>
    <property type="evidence" value="ECO:0007669"/>
    <property type="project" value="TreeGrafter"/>
</dbReference>
<evidence type="ECO:0000256" key="1">
    <source>
        <dbReference type="ARBA" id="ARBA00023186"/>
    </source>
</evidence>
<proteinExistence type="predicted"/>
<dbReference type="InParanoid" id="A0A078AMP2"/>
<dbReference type="PROSITE" id="PS50076">
    <property type="entry name" value="DNAJ_2"/>
    <property type="match status" value="1"/>
</dbReference>
<sequence length="148" mass="17455">MLQNIRYFSAVPKIEKCLYKTLGVGRDANNQEIKESYLKLARVYHPDKMPEALEYFTQVTKAYEILNDPLKRAVYDDESITDEEFFTIQIGPLKVNLFSVFMQIKLLTYFFHRIALFGSTGYFAYYYLIVKRKDDGKCPIDIKEYKSI</sequence>
<dbReference type="EMBL" id="CCKQ01010616">
    <property type="protein sequence ID" value="CDW82138.1"/>
    <property type="molecule type" value="Genomic_DNA"/>
</dbReference>
<dbReference type="PANTHER" id="PTHR44360">
    <property type="entry name" value="DNAJ HOMOLOG SUBFAMILY B MEMBER 9"/>
    <property type="match status" value="1"/>
</dbReference>
<keyword evidence="2" id="KW-0472">Membrane</keyword>
<evidence type="ECO:0000313" key="4">
    <source>
        <dbReference type="EMBL" id="CDW82138.1"/>
    </source>
</evidence>
<dbReference type="CDD" id="cd06257">
    <property type="entry name" value="DnaJ"/>
    <property type="match status" value="1"/>
</dbReference>
<dbReference type="Proteomes" id="UP000039865">
    <property type="component" value="Unassembled WGS sequence"/>
</dbReference>